<feature type="domain" description="Bacterial bifunctional deaminase-reductase C-terminal" evidence="1">
    <location>
        <begin position="4"/>
        <end position="176"/>
    </location>
</feature>
<dbReference type="Proteomes" id="UP001484097">
    <property type="component" value="Unassembled WGS sequence"/>
</dbReference>
<dbReference type="Pfam" id="PF01872">
    <property type="entry name" value="RibD_C"/>
    <property type="match status" value="1"/>
</dbReference>
<name>A0ABV0IFD1_9MICC</name>
<dbReference type="InterPro" id="IPR050765">
    <property type="entry name" value="Riboflavin_Biosynth_HTPR"/>
</dbReference>
<proteinExistence type="predicted"/>
<accession>A0ABV0IFD1</accession>
<dbReference type="Gene3D" id="3.40.430.10">
    <property type="entry name" value="Dihydrofolate Reductase, subunit A"/>
    <property type="match status" value="1"/>
</dbReference>
<evidence type="ECO:0000259" key="1">
    <source>
        <dbReference type="Pfam" id="PF01872"/>
    </source>
</evidence>
<protein>
    <submittedName>
        <fullName evidence="2">Dihydrofolate reductase family protein</fullName>
    </submittedName>
</protein>
<dbReference type="RefSeq" id="WP_347919180.1">
    <property type="nucleotide sequence ID" value="NZ_JBDXMX010000002.1"/>
</dbReference>
<dbReference type="PANTHER" id="PTHR38011">
    <property type="entry name" value="DIHYDROFOLATE REDUCTASE FAMILY PROTEIN (AFU_ORTHOLOGUE AFUA_8G06820)"/>
    <property type="match status" value="1"/>
</dbReference>
<evidence type="ECO:0000313" key="2">
    <source>
        <dbReference type="EMBL" id="MEO9246861.1"/>
    </source>
</evidence>
<dbReference type="InterPro" id="IPR024072">
    <property type="entry name" value="DHFR-like_dom_sf"/>
</dbReference>
<dbReference type="SUPFAM" id="SSF53597">
    <property type="entry name" value="Dihydrofolate reductase-like"/>
    <property type="match status" value="1"/>
</dbReference>
<sequence>MGQLIYSAIGSLDGYIADPDGDFSWAEPDEEVHQYANDMLLGVDLHLYGRTTYDLMTVWETDPDFAAASRVYAEFAQRWMDADKVVYSTTLGEVSTRRTRLEREFDPEAVRELKESTGGGIVIGGPTLAAHALRAGLVDVVDQVLIPIVIGGGLAVFPDGVRLNLELEAERRFACGAVAVRHRVTGATPPN</sequence>
<dbReference type="EMBL" id="JBDXMX010000002">
    <property type="protein sequence ID" value="MEO9246861.1"/>
    <property type="molecule type" value="Genomic_DNA"/>
</dbReference>
<dbReference type="InterPro" id="IPR002734">
    <property type="entry name" value="RibDG_C"/>
</dbReference>
<organism evidence="2 3">
    <name type="scientific">Citricoccus nitrophenolicus</name>
    <dbReference type="NCBI Taxonomy" id="863575"/>
    <lineage>
        <taxon>Bacteria</taxon>
        <taxon>Bacillati</taxon>
        <taxon>Actinomycetota</taxon>
        <taxon>Actinomycetes</taxon>
        <taxon>Micrococcales</taxon>
        <taxon>Micrococcaceae</taxon>
        <taxon>Citricoccus</taxon>
    </lineage>
</organism>
<keyword evidence="3" id="KW-1185">Reference proteome</keyword>
<comment type="caution">
    <text evidence="2">The sequence shown here is derived from an EMBL/GenBank/DDBJ whole genome shotgun (WGS) entry which is preliminary data.</text>
</comment>
<gene>
    <name evidence="2" type="ORF">ABDK96_04130</name>
</gene>
<reference evidence="2 3" key="1">
    <citation type="submission" date="2024-05" db="EMBL/GenBank/DDBJ databases">
        <authorList>
            <person name="Yi C."/>
        </authorList>
    </citation>
    <scope>NUCLEOTIDE SEQUENCE [LARGE SCALE GENOMIC DNA]</scope>
    <source>
        <strain evidence="2 3">XS13</strain>
    </source>
</reference>
<dbReference type="PANTHER" id="PTHR38011:SF11">
    <property type="entry name" value="2,5-DIAMINO-6-RIBOSYLAMINO-4(3H)-PYRIMIDINONE 5'-PHOSPHATE REDUCTASE"/>
    <property type="match status" value="1"/>
</dbReference>
<evidence type="ECO:0000313" key="3">
    <source>
        <dbReference type="Proteomes" id="UP001484097"/>
    </source>
</evidence>